<dbReference type="Proteomes" id="UP001058184">
    <property type="component" value="Chromosome"/>
</dbReference>
<evidence type="ECO:0000313" key="3">
    <source>
        <dbReference type="EMBL" id="UWQ54695.1"/>
    </source>
</evidence>
<dbReference type="KEGG" id="lcae:K3721_03980"/>
<evidence type="ECO:0000259" key="2">
    <source>
        <dbReference type="Pfam" id="PF05239"/>
    </source>
</evidence>
<dbReference type="PANTHER" id="PTHR36505">
    <property type="entry name" value="BLR1072 PROTEIN"/>
    <property type="match status" value="1"/>
</dbReference>
<evidence type="ECO:0000313" key="5">
    <source>
        <dbReference type="Proteomes" id="UP001058184"/>
    </source>
</evidence>
<dbReference type="Proteomes" id="UP001058713">
    <property type="component" value="Chromosome"/>
</dbReference>
<dbReference type="SUPFAM" id="SSF50346">
    <property type="entry name" value="PRC-barrel domain"/>
    <property type="match status" value="1"/>
</dbReference>
<dbReference type="Pfam" id="PF05239">
    <property type="entry name" value="PRC"/>
    <property type="match status" value="1"/>
</dbReference>
<dbReference type="InterPro" id="IPR027275">
    <property type="entry name" value="PRC-brl_dom"/>
</dbReference>
<feature type="chain" id="PRO_5040259451" evidence="1">
    <location>
        <begin position="21"/>
        <end position="139"/>
    </location>
</feature>
<dbReference type="EMBL" id="CP081070">
    <property type="protein sequence ID" value="UWQ54695.1"/>
    <property type="molecule type" value="Genomic_DNA"/>
</dbReference>
<organism evidence="3 6">
    <name type="scientific">Leisingera caerulea</name>
    <name type="common">Phaeobacter caeruleus</name>
    <dbReference type="NCBI Taxonomy" id="506591"/>
    <lineage>
        <taxon>Bacteria</taxon>
        <taxon>Pseudomonadati</taxon>
        <taxon>Pseudomonadota</taxon>
        <taxon>Alphaproteobacteria</taxon>
        <taxon>Rhodobacterales</taxon>
        <taxon>Roseobacteraceae</taxon>
        <taxon>Leisingera</taxon>
    </lineage>
</organism>
<dbReference type="InterPro" id="IPR011033">
    <property type="entry name" value="PRC_barrel-like_sf"/>
</dbReference>
<reference evidence="3" key="1">
    <citation type="submission" date="2021-08" db="EMBL/GenBank/DDBJ databases">
        <authorList>
            <person name="Nwanade C."/>
            <person name="Wang M."/>
            <person name="Masoudi A."/>
            <person name="Yu Z."/>
            <person name="Liu J."/>
        </authorList>
    </citation>
    <scope>NUCLEOTIDE SEQUENCE</scope>
    <source>
        <strain evidence="3">S122</strain>
        <strain evidence="4">S141</strain>
    </source>
</reference>
<keyword evidence="5" id="KW-1185">Reference proteome</keyword>
<dbReference type="AlphaFoldDB" id="A0A9Q9LXC2"/>
<proteinExistence type="predicted"/>
<feature type="signal peptide" evidence="1">
    <location>
        <begin position="1"/>
        <end position="20"/>
    </location>
</feature>
<protein>
    <submittedName>
        <fullName evidence="3">PRC-barrel domain-containing protein</fullName>
    </submittedName>
</protein>
<feature type="domain" description="PRC-barrel" evidence="2">
    <location>
        <begin position="65"/>
        <end position="120"/>
    </location>
</feature>
<evidence type="ECO:0000256" key="1">
    <source>
        <dbReference type="SAM" id="SignalP"/>
    </source>
</evidence>
<name>A0A9Q9LXC2_LEICA</name>
<dbReference type="Gene3D" id="2.30.30.240">
    <property type="entry name" value="PRC-barrel domain"/>
    <property type="match status" value="1"/>
</dbReference>
<dbReference type="RefSeq" id="WP_027235010.1">
    <property type="nucleotide sequence ID" value="NZ_CBDUNH010000020.1"/>
</dbReference>
<accession>A0A9Q9LXC2</accession>
<evidence type="ECO:0000313" key="4">
    <source>
        <dbReference type="EMBL" id="UWQ59301.1"/>
    </source>
</evidence>
<sequence length="139" mass="15398">MKRIAMIALAAGMAAAPALAETAMDTKDLIRTRDITGGDIYTLNGPMDEDTWGNWEADGVGPDWNDIGEIEDIILDRNGMMKGVVAEVGGFLDVGDKHVMIPVEDMRLAPVDDKRYVIVTRYTEEQLEELPSVDEGWWD</sequence>
<gene>
    <name evidence="3" type="ORF">K3721_03980</name>
    <name evidence="4" type="ORF">K3722_04015</name>
</gene>
<keyword evidence="1" id="KW-0732">Signal</keyword>
<dbReference type="EMBL" id="CP081078">
    <property type="protein sequence ID" value="UWQ59301.1"/>
    <property type="molecule type" value="Genomic_DNA"/>
</dbReference>
<evidence type="ECO:0000313" key="6">
    <source>
        <dbReference type="Proteomes" id="UP001058713"/>
    </source>
</evidence>
<dbReference type="PANTHER" id="PTHR36505:SF1">
    <property type="entry name" value="BLR1072 PROTEIN"/>
    <property type="match status" value="1"/>
</dbReference>